<evidence type="ECO:0000313" key="1">
    <source>
        <dbReference type="EMBL" id="PUA82193.1"/>
    </source>
</evidence>
<proteinExistence type="predicted"/>
<keyword evidence="2" id="KW-1185">Reference proteome</keyword>
<comment type="caution">
    <text evidence="1">The sequence shown here is derived from an EMBL/GenBank/DDBJ whole genome shotgun (WGS) entry which is preliminary data.</text>
</comment>
<dbReference type="Proteomes" id="UP000244867">
    <property type="component" value="Unassembled WGS sequence"/>
</dbReference>
<sequence>MRVTLPNRSYLNDIERFLRCVTDDGKDDLTFVLPEGLFSVHPMVVTMIAAMGEAARSRGGDVRLENEKINSSTRYLERMGLFEVLGVERSITVQHPQEAAGRFVPLRQIRTNAELNDFVVEVGPLLHASPEQTRAVKYVLFEMIRNVLEHSRAEGGAYVAAQVARSSGRLLLGVSDAGQGVLESMQFAHPVSTHRHAIELAFRPGVTGTTPRFGGNETNGGAGLFFMKAMVLASSHHMVMVTGDQQMKLLSSRGKALQPRLEEDRVTWREYAHEFPGTSVGVDLTVSEDVGFEALMGDIRKAYGFNVRAANKEKYRARFK</sequence>
<gene>
    <name evidence="1" type="ORF">C7S10_00025</name>
</gene>
<dbReference type="RefSeq" id="WP_108342378.1">
    <property type="nucleotide sequence ID" value="NZ_PYXZ01000001.1"/>
</dbReference>
<evidence type="ECO:0000313" key="2">
    <source>
        <dbReference type="Proteomes" id="UP000244867"/>
    </source>
</evidence>
<dbReference type="EMBL" id="PYXZ01000001">
    <property type="protein sequence ID" value="PUA82193.1"/>
    <property type="molecule type" value="Genomic_DNA"/>
</dbReference>
<organism evidence="1 2">
    <name type="scientific">Nocardioides currus</name>
    <dbReference type="NCBI Taxonomy" id="2133958"/>
    <lineage>
        <taxon>Bacteria</taxon>
        <taxon>Bacillati</taxon>
        <taxon>Actinomycetota</taxon>
        <taxon>Actinomycetes</taxon>
        <taxon>Propionibacteriales</taxon>
        <taxon>Nocardioidaceae</taxon>
        <taxon>Nocardioides</taxon>
    </lineage>
</organism>
<dbReference type="SUPFAM" id="SSF55874">
    <property type="entry name" value="ATPase domain of HSP90 chaperone/DNA topoisomerase II/histidine kinase"/>
    <property type="match status" value="1"/>
</dbReference>
<dbReference type="OrthoDB" id="5180661at2"/>
<accession>A0A2R7Z0P4</accession>
<dbReference type="InterPro" id="IPR036890">
    <property type="entry name" value="HATPase_C_sf"/>
</dbReference>
<protein>
    <submittedName>
        <fullName evidence="1">Uncharacterized protein</fullName>
    </submittedName>
</protein>
<dbReference type="AlphaFoldDB" id="A0A2R7Z0P4"/>
<dbReference type="Gene3D" id="3.30.565.10">
    <property type="entry name" value="Histidine kinase-like ATPase, C-terminal domain"/>
    <property type="match status" value="1"/>
</dbReference>
<name>A0A2R7Z0P4_9ACTN</name>
<reference evidence="1 2" key="1">
    <citation type="submission" date="2018-03" db="EMBL/GenBank/DDBJ databases">
        <authorList>
            <person name="Keele B.F."/>
        </authorList>
    </citation>
    <scope>NUCLEOTIDE SEQUENCE [LARGE SCALE GENOMIC DNA]</scope>
    <source>
        <strain evidence="1 2">IB-3</strain>
    </source>
</reference>